<evidence type="ECO:0000256" key="6">
    <source>
        <dbReference type="ARBA" id="ARBA00022833"/>
    </source>
</evidence>
<feature type="domain" description="Peptidase M13 C-terminal" evidence="9">
    <location>
        <begin position="590"/>
        <end position="795"/>
    </location>
</feature>
<feature type="transmembrane region" description="Helical" evidence="8">
    <location>
        <begin position="53"/>
        <end position="76"/>
    </location>
</feature>
<sequence>MTSEEQRTPPRQIYNPLRIGADVRHGAVEVNMDLPVFYWSPGWWGRRTRMERYLMLAVTTVVFCLVGLAIALAAVATTTKLDDGFSSSMPVISPAALTVTQQTQNPKDVCLTKGCVKAAAKLLDTMDDTMEPCNDFFKFACGGFLKKKVIPDEKTSLSQFNEINDELQEKLRSIVEADASDLDPPSTLMVKNLYKSCMNTDYIEERGLEPLKEILTQMGGWPVVDGDAWDESKFEWNKNLYTNRKLGYSIDYLFDFSVTTNIKNSTWRIIDIDQPPLGMPSRKYLLKGFNDSDVQAYYQYQVSLAELMGANRSRAEAELKESIEFEIQIANFSLPKEERRNATKLYNLMKIKDLQEMAPGIPWLEFINTVLDPFFKELTLCRSEAPIVFSLVDYSWVLNEILRTSLKVLKRTIANYLMWRASAASVGYLNEDVRDLQLEYSKKLTGKGTREPRWKECMGSVSGSISHAIGSMYASKFFQENAKAAADEMVRYIRAQFDIILQNLDWMDEITRERAINKSKAITPHIAYPPELLEENKLTELYEGLEVSAGDLLENMRNLTVFGTNYSFKRLRERVNKKDWKNHGAAAVVNAFYSPLENSIQFPAGILQGTFFDAERPKYLNFGGIGYVIGHEITHGFDDTGRQFDAVGDLRDWWEKETMDKFVKKTECIIYQYGNYTAPEVGLNLNGINTQGENIADNGGIKEAYYAYNQWTKDNGEELGLPALQYTNRQLFWLSAANVWCGKYRPETLKLRILTGAHSPAPFRVNGPFSNLPEFSKDWNCPINSTMNPIKKCSVW</sequence>
<dbReference type="Pfam" id="PF01431">
    <property type="entry name" value="Peptidase_M13"/>
    <property type="match status" value="1"/>
</dbReference>
<dbReference type="GO" id="GO:0016485">
    <property type="term" value="P:protein processing"/>
    <property type="evidence" value="ECO:0007669"/>
    <property type="project" value="TreeGrafter"/>
</dbReference>
<evidence type="ECO:0000256" key="3">
    <source>
        <dbReference type="ARBA" id="ARBA00022670"/>
    </source>
</evidence>
<protein>
    <submittedName>
        <fullName evidence="11">Uncharacterized protein</fullName>
    </submittedName>
</protein>
<organism evidence="11 12">
    <name type="scientific">Meganyctiphanes norvegica</name>
    <name type="common">Northern krill</name>
    <name type="synonym">Thysanopoda norvegica</name>
    <dbReference type="NCBI Taxonomy" id="48144"/>
    <lineage>
        <taxon>Eukaryota</taxon>
        <taxon>Metazoa</taxon>
        <taxon>Ecdysozoa</taxon>
        <taxon>Arthropoda</taxon>
        <taxon>Crustacea</taxon>
        <taxon>Multicrustacea</taxon>
        <taxon>Malacostraca</taxon>
        <taxon>Eumalacostraca</taxon>
        <taxon>Eucarida</taxon>
        <taxon>Euphausiacea</taxon>
        <taxon>Euphausiidae</taxon>
        <taxon>Meganyctiphanes</taxon>
    </lineage>
</organism>
<dbReference type="PRINTS" id="PR00786">
    <property type="entry name" value="NEPRILYSIN"/>
</dbReference>
<keyword evidence="3" id="KW-0645">Protease</keyword>
<name>A0AAV2PSF7_MEGNR</name>
<evidence type="ECO:0000256" key="2">
    <source>
        <dbReference type="ARBA" id="ARBA00007357"/>
    </source>
</evidence>
<dbReference type="PANTHER" id="PTHR11733:SF224">
    <property type="entry name" value="NEPRILYSIN-2"/>
    <property type="match status" value="1"/>
</dbReference>
<dbReference type="GO" id="GO:0005886">
    <property type="term" value="C:plasma membrane"/>
    <property type="evidence" value="ECO:0007669"/>
    <property type="project" value="TreeGrafter"/>
</dbReference>
<dbReference type="InterPro" id="IPR018497">
    <property type="entry name" value="Peptidase_M13_C"/>
</dbReference>
<dbReference type="AlphaFoldDB" id="A0AAV2PSF7"/>
<evidence type="ECO:0000259" key="9">
    <source>
        <dbReference type="Pfam" id="PF01431"/>
    </source>
</evidence>
<evidence type="ECO:0000313" key="11">
    <source>
        <dbReference type="EMBL" id="CAL4062266.1"/>
    </source>
</evidence>
<evidence type="ECO:0000256" key="8">
    <source>
        <dbReference type="SAM" id="Phobius"/>
    </source>
</evidence>
<keyword evidence="8" id="KW-1133">Transmembrane helix</keyword>
<keyword evidence="8" id="KW-0812">Transmembrane</keyword>
<dbReference type="InterPro" id="IPR042089">
    <property type="entry name" value="Peptidase_M13_dom_2"/>
</dbReference>
<keyword evidence="6" id="KW-0862">Zinc</keyword>
<comment type="caution">
    <text evidence="11">The sequence shown here is derived from an EMBL/GenBank/DDBJ whole genome shotgun (WGS) entry which is preliminary data.</text>
</comment>
<dbReference type="Proteomes" id="UP001497623">
    <property type="component" value="Unassembled WGS sequence"/>
</dbReference>
<keyword evidence="12" id="KW-1185">Reference proteome</keyword>
<evidence type="ECO:0000313" key="12">
    <source>
        <dbReference type="Proteomes" id="UP001497623"/>
    </source>
</evidence>
<feature type="non-terminal residue" evidence="11">
    <location>
        <position position="796"/>
    </location>
</feature>
<dbReference type="GO" id="GO:0004222">
    <property type="term" value="F:metalloendopeptidase activity"/>
    <property type="evidence" value="ECO:0007669"/>
    <property type="project" value="InterPro"/>
</dbReference>
<evidence type="ECO:0000256" key="5">
    <source>
        <dbReference type="ARBA" id="ARBA00022801"/>
    </source>
</evidence>
<dbReference type="GO" id="GO:0046872">
    <property type="term" value="F:metal ion binding"/>
    <property type="evidence" value="ECO:0007669"/>
    <property type="project" value="UniProtKB-KW"/>
</dbReference>
<dbReference type="Pfam" id="PF05649">
    <property type="entry name" value="Peptidase_M13_N"/>
    <property type="match status" value="1"/>
</dbReference>
<comment type="cofactor">
    <cofactor evidence="1">
        <name>Zn(2+)</name>
        <dbReference type="ChEBI" id="CHEBI:29105"/>
    </cofactor>
</comment>
<proteinExistence type="inferred from homology"/>
<keyword evidence="5" id="KW-0378">Hydrolase</keyword>
<dbReference type="InterPro" id="IPR024079">
    <property type="entry name" value="MetalloPept_cat_dom_sf"/>
</dbReference>
<feature type="domain" description="Peptidase M13 N-terminal" evidence="10">
    <location>
        <begin position="132"/>
        <end position="529"/>
    </location>
</feature>
<dbReference type="InterPro" id="IPR008753">
    <property type="entry name" value="Peptidase_M13_N"/>
</dbReference>
<gene>
    <name evidence="11" type="ORF">MNOR_LOCUS2565</name>
</gene>
<dbReference type="PANTHER" id="PTHR11733">
    <property type="entry name" value="ZINC METALLOPROTEASE FAMILY M13 NEPRILYSIN-RELATED"/>
    <property type="match status" value="1"/>
</dbReference>
<dbReference type="EMBL" id="CAXKWB010000796">
    <property type="protein sequence ID" value="CAL4062266.1"/>
    <property type="molecule type" value="Genomic_DNA"/>
</dbReference>
<evidence type="ECO:0000256" key="7">
    <source>
        <dbReference type="ARBA" id="ARBA00023049"/>
    </source>
</evidence>
<reference evidence="11 12" key="1">
    <citation type="submission" date="2024-05" db="EMBL/GenBank/DDBJ databases">
        <authorList>
            <person name="Wallberg A."/>
        </authorList>
    </citation>
    <scope>NUCLEOTIDE SEQUENCE [LARGE SCALE GENOMIC DNA]</scope>
</reference>
<accession>A0AAV2PSF7</accession>
<dbReference type="CDD" id="cd08662">
    <property type="entry name" value="M13"/>
    <property type="match status" value="1"/>
</dbReference>
<comment type="similarity">
    <text evidence="2">Belongs to the peptidase M13 family.</text>
</comment>
<keyword evidence="4" id="KW-0479">Metal-binding</keyword>
<dbReference type="Gene3D" id="1.10.1380.10">
    <property type="entry name" value="Neutral endopeptidase , domain2"/>
    <property type="match status" value="1"/>
</dbReference>
<evidence type="ECO:0000256" key="1">
    <source>
        <dbReference type="ARBA" id="ARBA00001947"/>
    </source>
</evidence>
<evidence type="ECO:0000256" key="4">
    <source>
        <dbReference type="ARBA" id="ARBA00022723"/>
    </source>
</evidence>
<dbReference type="Gene3D" id="3.40.390.10">
    <property type="entry name" value="Collagenase (Catalytic Domain)"/>
    <property type="match status" value="1"/>
</dbReference>
<keyword evidence="8" id="KW-0472">Membrane</keyword>
<evidence type="ECO:0000259" key="10">
    <source>
        <dbReference type="Pfam" id="PF05649"/>
    </source>
</evidence>
<dbReference type="PROSITE" id="PS51885">
    <property type="entry name" value="NEPRILYSIN"/>
    <property type="match status" value="1"/>
</dbReference>
<dbReference type="SUPFAM" id="SSF55486">
    <property type="entry name" value="Metalloproteases ('zincins'), catalytic domain"/>
    <property type="match status" value="1"/>
</dbReference>
<dbReference type="InterPro" id="IPR000718">
    <property type="entry name" value="Peptidase_M13"/>
</dbReference>
<keyword evidence="7" id="KW-0482">Metalloprotease</keyword>